<dbReference type="InterPro" id="IPR020845">
    <property type="entry name" value="AMP-binding_CS"/>
</dbReference>
<feature type="domain" description="AMP-binding enzyme C-terminal" evidence="3">
    <location>
        <begin position="353"/>
        <end position="426"/>
    </location>
</feature>
<dbReference type="Pfam" id="PF00501">
    <property type="entry name" value="AMP-binding"/>
    <property type="match status" value="1"/>
</dbReference>
<feature type="domain" description="AMP-dependent synthetase/ligase" evidence="2">
    <location>
        <begin position="4"/>
        <end position="295"/>
    </location>
</feature>
<dbReference type="InterPro" id="IPR010071">
    <property type="entry name" value="AA_adenyl_dom"/>
</dbReference>
<dbReference type="CDD" id="cd05930">
    <property type="entry name" value="A_NRPS"/>
    <property type="match status" value="1"/>
</dbReference>
<dbReference type="InterPro" id="IPR045851">
    <property type="entry name" value="AMP-bd_C_sf"/>
</dbReference>
<accession>A0ABW3R2Y4</accession>
<dbReference type="InterPro" id="IPR000873">
    <property type="entry name" value="AMP-dep_synth/lig_dom"/>
</dbReference>
<dbReference type="Gene3D" id="3.30.300.30">
    <property type="match status" value="1"/>
</dbReference>
<name>A0ABW3R2Y4_9PSEU</name>
<dbReference type="Pfam" id="PF13193">
    <property type="entry name" value="AMP-binding_C"/>
    <property type="match status" value="1"/>
</dbReference>
<reference evidence="5" key="1">
    <citation type="journal article" date="2019" name="Int. J. Syst. Evol. Microbiol.">
        <title>The Global Catalogue of Microorganisms (GCM) 10K type strain sequencing project: providing services to taxonomists for standard genome sequencing and annotation.</title>
        <authorList>
            <consortium name="The Broad Institute Genomics Platform"/>
            <consortium name="The Broad Institute Genome Sequencing Center for Infectious Disease"/>
            <person name="Wu L."/>
            <person name="Ma J."/>
        </authorList>
    </citation>
    <scope>NUCLEOTIDE SEQUENCE [LARGE SCALE GENOMIC DNA]</scope>
    <source>
        <strain evidence="5">CCUG 60214</strain>
    </source>
</reference>
<feature type="non-terminal residue" evidence="4">
    <location>
        <position position="1"/>
    </location>
</feature>
<dbReference type="Proteomes" id="UP001597168">
    <property type="component" value="Unassembled WGS sequence"/>
</dbReference>
<dbReference type="Gene3D" id="3.40.50.12780">
    <property type="entry name" value="N-terminal domain of ligase-like"/>
    <property type="match status" value="1"/>
</dbReference>
<feature type="region of interest" description="Disordered" evidence="1">
    <location>
        <begin position="440"/>
        <end position="465"/>
    </location>
</feature>
<comment type="caution">
    <text evidence="4">The sequence shown here is derived from an EMBL/GenBank/DDBJ whole genome shotgun (WGS) entry which is preliminary data.</text>
</comment>
<feature type="compositionally biased region" description="Basic and acidic residues" evidence="1">
    <location>
        <begin position="452"/>
        <end position="465"/>
    </location>
</feature>
<dbReference type="InterPro" id="IPR025110">
    <property type="entry name" value="AMP-bd_C"/>
</dbReference>
<dbReference type="NCBIfam" id="TIGR01733">
    <property type="entry name" value="AA-adenyl-dom"/>
    <property type="match status" value="1"/>
</dbReference>
<evidence type="ECO:0000259" key="3">
    <source>
        <dbReference type="Pfam" id="PF13193"/>
    </source>
</evidence>
<dbReference type="EMBL" id="JBHTLK010000234">
    <property type="protein sequence ID" value="MFD1151391.1"/>
    <property type="molecule type" value="Genomic_DNA"/>
</dbReference>
<organism evidence="4 5">
    <name type="scientific">Saccharothrix hoggarensis</name>
    <dbReference type="NCBI Taxonomy" id="913853"/>
    <lineage>
        <taxon>Bacteria</taxon>
        <taxon>Bacillati</taxon>
        <taxon>Actinomycetota</taxon>
        <taxon>Actinomycetes</taxon>
        <taxon>Pseudonocardiales</taxon>
        <taxon>Pseudonocardiaceae</taxon>
        <taxon>Saccharothrix</taxon>
    </lineage>
</organism>
<dbReference type="PANTHER" id="PTHR45527">
    <property type="entry name" value="NONRIBOSOMAL PEPTIDE SYNTHETASE"/>
    <property type="match status" value="1"/>
</dbReference>
<evidence type="ECO:0000259" key="2">
    <source>
        <dbReference type="Pfam" id="PF00501"/>
    </source>
</evidence>
<dbReference type="RefSeq" id="WP_380728352.1">
    <property type="nucleotide sequence ID" value="NZ_JBHTLK010000234.1"/>
</dbReference>
<evidence type="ECO:0000256" key="1">
    <source>
        <dbReference type="SAM" id="MobiDB-lite"/>
    </source>
</evidence>
<protein>
    <submittedName>
        <fullName evidence="4">Amino acid adenylation domain-containing protein</fullName>
    </submittedName>
</protein>
<dbReference type="PROSITE" id="PS00455">
    <property type="entry name" value="AMP_BINDING"/>
    <property type="match status" value="1"/>
</dbReference>
<evidence type="ECO:0000313" key="5">
    <source>
        <dbReference type="Proteomes" id="UP001597168"/>
    </source>
</evidence>
<dbReference type="SUPFAM" id="SSF56801">
    <property type="entry name" value="Acetyl-CoA synthetase-like"/>
    <property type="match status" value="1"/>
</dbReference>
<keyword evidence="5" id="KW-1185">Reference proteome</keyword>
<gene>
    <name evidence="4" type="ORF">ACFQ3T_30030</name>
</gene>
<dbReference type="PANTHER" id="PTHR45527:SF1">
    <property type="entry name" value="FATTY ACID SYNTHASE"/>
    <property type="match status" value="1"/>
</dbReference>
<proteinExistence type="predicted"/>
<evidence type="ECO:0000313" key="4">
    <source>
        <dbReference type="EMBL" id="MFD1151391.1"/>
    </source>
</evidence>
<dbReference type="InterPro" id="IPR042099">
    <property type="entry name" value="ANL_N_sf"/>
</dbReference>
<sequence>VPTDRSTHTLAAMLGVLRSGAGYVPFAADLPAQRRAHIVADAGIELFAGSADALAGVPEGRAVVSAGEETDEDVSAPVGPDNVAYVIYTSGSTGVPKGVVTPHRQVVNSTLARYSVFPRPCTSYVMLAPFTFDAAVAGIYFTLGTGGRLVVPTADEVLDPALLAELIVRERATHVDGVPSQYAALLAYHPDAVRDVGCTVLAGEQLPAELARRHFAAAPDNALFNEYGPTEGTVWSTVHRCGPADLADDTAPLVPIGRPIENVRVRLLDDNLDEVGPGEVGEIHIAGAGLARGYLNQPGLTADRFRPDPAGAPGDRMYRTGDLGVVNERGDLVFRGRADAQVKVRGFRVELGEVEAGLLAHPSVAAAAVVAHETATGTRLAAFVEVTGTPPTAAQLNAVLAERVPDYMIPARLAQVDKIPLTGHGKVDRRALAASVHSLGRPLPAGPALPPRPDDVKGHDRVELA</sequence>